<proteinExistence type="predicted"/>
<feature type="domain" description="Nephrocystin 3-like N-terminal" evidence="2">
    <location>
        <begin position="190"/>
        <end position="355"/>
    </location>
</feature>
<gene>
    <name evidence="4" type="ORF">PG994_002845</name>
</gene>
<accession>A0ABR1WA46</accession>
<dbReference type="EMBL" id="JAQQWL010000003">
    <property type="protein sequence ID" value="KAK8079038.1"/>
    <property type="molecule type" value="Genomic_DNA"/>
</dbReference>
<keyword evidence="5" id="KW-1185">Reference proteome</keyword>
<dbReference type="PANTHER" id="PTHR10039">
    <property type="entry name" value="AMELOGENIN"/>
    <property type="match status" value="1"/>
</dbReference>
<dbReference type="Pfam" id="PF24883">
    <property type="entry name" value="NPHP3_N"/>
    <property type="match status" value="1"/>
</dbReference>
<dbReference type="PANTHER" id="PTHR10039:SF5">
    <property type="entry name" value="NACHT DOMAIN-CONTAINING PROTEIN"/>
    <property type="match status" value="1"/>
</dbReference>
<evidence type="ECO:0000313" key="4">
    <source>
        <dbReference type="EMBL" id="KAK8079038.1"/>
    </source>
</evidence>
<evidence type="ECO:0000313" key="5">
    <source>
        <dbReference type="Proteomes" id="UP001480595"/>
    </source>
</evidence>
<dbReference type="Gene3D" id="3.40.50.300">
    <property type="entry name" value="P-loop containing nucleotide triphosphate hydrolases"/>
    <property type="match status" value="1"/>
</dbReference>
<feature type="domain" description="DUF7791" evidence="3">
    <location>
        <begin position="399"/>
        <end position="497"/>
    </location>
</feature>
<protein>
    <recommendedName>
        <fullName evidence="6">NACHT domain-containing protein</fullName>
    </recommendedName>
</protein>
<evidence type="ECO:0008006" key="6">
    <source>
        <dbReference type="Google" id="ProtNLM"/>
    </source>
</evidence>
<keyword evidence="1" id="KW-0677">Repeat</keyword>
<dbReference type="InterPro" id="IPR056693">
    <property type="entry name" value="DUF7791"/>
</dbReference>
<evidence type="ECO:0000259" key="3">
    <source>
        <dbReference type="Pfam" id="PF25053"/>
    </source>
</evidence>
<sequence>MKNAVAEELIQVLESLRPSRMQMQTKPSQWANFHAALKTVWNADRIRDRGEVSNIAEILALDQRKLVQAVKGESAQLQRRLEASDALHQRGQQDLIAAILTLQNGDVKVISHDGSPVDPGIRSRMPQSIVRLDYWEGISFDNYQDFQNPVLGCLQFRHLVNRYDTVSEAHKRTFNWIFCDPEEQGKPWANFSTWLTSPQPCYWINGKAASGKSTPLKHVHCHNTTKALLGQWANTADMICPAFFFWHLGTDLQRSQEVLLRGLLHDILTQHPRLIISVMPELCREILKRSIEVLECPTIPELIRWFRKVVAQTGDDFKICFFIDGLDEYHGDHHDLIKLIQTTCSPNDKFVVSSRPITACLDAFNSFPNLRLHDLTGDDIRQYIQDHLGSKLSSKGGAIALASLEVESRYRGHPILALQLSLAEEDWNYAKTFKSASISRDAERRIFTQFEARITSRCCGLLEYHEGKPQRRFRATDRPMVRFIHKTAVEFLREDLQPQVTWSNDFDPYFRPYDRLFASAMMLGKNFPTDVIEAGIEHPGSGSSSLMWKSIATALAYAREAQEAQDPSRATIWPSLIEFTHNSGALRHNSRSATPTSPLLLFPGHWRYSATTTYLTRGPFLLAFQTLRVLM</sequence>
<evidence type="ECO:0000256" key="1">
    <source>
        <dbReference type="ARBA" id="ARBA00022737"/>
    </source>
</evidence>
<dbReference type="Proteomes" id="UP001480595">
    <property type="component" value="Unassembled WGS sequence"/>
</dbReference>
<dbReference type="GeneID" id="92087317"/>
<dbReference type="InterPro" id="IPR056884">
    <property type="entry name" value="NPHP3-like_N"/>
</dbReference>
<organism evidence="4 5">
    <name type="scientific">Apiospora phragmitis</name>
    <dbReference type="NCBI Taxonomy" id="2905665"/>
    <lineage>
        <taxon>Eukaryota</taxon>
        <taxon>Fungi</taxon>
        <taxon>Dikarya</taxon>
        <taxon>Ascomycota</taxon>
        <taxon>Pezizomycotina</taxon>
        <taxon>Sordariomycetes</taxon>
        <taxon>Xylariomycetidae</taxon>
        <taxon>Amphisphaeriales</taxon>
        <taxon>Apiosporaceae</taxon>
        <taxon>Apiospora</taxon>
    </lineage>
</organism>
<dbReference type="Pfam" id="PF25053">
    <property type="entry name" value="DUF7791"/>
    <property type="match status" value="1"/>
</dbReference>
<reference evidence="4 5" key="1">
    <citation type="submission" date="2023-01" db="EMBL/GenBank/DDBJ databases">
        <title>Analysis of 21 Apiospora genomes using comparative genomics revels a genus with tremendous synthesis potential of carbohydrate active enzymes and secondary metabolites.</title>
        <authorList>
            <person name="Sorensen T."/>
        </authorList>
    </citation>
    <scope>NUCLEOTIDE SEQUENCE [LARGE SCALE GENOMIC DNA]</scope>
    <source>
        <strain evidence="4 5">CBS 135458</strain>
    </source>
</reference>
<name>A0ABR1WA46_9PEZI</name>
<comment type="caution">
    <text evidence="4">The sequence shown here is derived from an EMBL/GenBank/DDBJ whole genome shotgun (WGS) entry which is preliminary data.</text>
</comment>
<dbReference type="InterPro" id="IPR027417">
    <property type="entry name" value="P-loop_NTPase"/>
</dbReference>
<evidence type="ECO:0000259" key="2">
    <source>
        <dbReference type="Pfam" id="PF24883"/>
    </source>
</evidence>
<dbReference type="RefSeq" id="XP_066720109.1">
    <property type="nucleotide sequence ID" value="XM_066854254.1"/>
</dbReference>